<dbReference type="Pfam" id="PF07687">
    <property type="entry name" value="M20_dimer"/>
    <property type="match status" value="1"/>
</dbReference>
<keyword evidence="2" id="KW-0464">Manganese</keyword>
<reference evidence="4 5" key="1">
    <citation type="journal article" date="2013" name="ISME J.">
        <title>A metabolic model for members of the genus Tetrasphaera involved in enhanced biological phosphorus removal.</title>
        <authorList>
            <person name="Kristiansen R."/>
            <person name="Nguyen H.T.T."/>
            <person name="Saunders A.M."/>
            <person name="Nielsen J.L."/>
            <person name="Wimmer R."/>
            <person name="Le V.Q."/>
            <person name="McIlroy S.J."/>
            <person name="Petrovski S."/>
            <person name="Seviour R.J."/>
            <person name="Calteau A."/>
            <person name="Nielsen K.L."/>
            <person name="Nielsen P.H."/>
        </authorList>
    </citation>
    <scope>NUCLEOTIDE SEQUENCE [LARGE SCALE GENOMIC DNA]</scope>
    <source>
        <strain evidence="4 5">T1-X7</strain>
    </source>
</reference>
<dbReference type="SUPFAM" id="SSF55031">
    <property type="entry name" value="Bacterial exopeptidase dimerisation domain"/>
    <property type="match status" value="1"/>
</dbReference>
<dbReference type="GO" id="GO:0050118">
    <property type="term" value="F:N-acetyldiaminopimelate deacetylase activity"/>
    <property type="evidence" value="ECO:0007669"/>
    <property type="project" value="UniProtKB-ARBA"/>
</dbReference>
<dbReference type="Proteomes" id="UP000035721">
    <property type="component" value="Unassembled WGS sequence"/>
</dbReference>
<evidence type="ECO:0000313" key="5">
    <source>
        <dbReference type="Proteomes" id="UP000035721"/>
    </source>
</evidence>
<comment type="caution">
    <text evidence="4">The sequence shown here is derived from an EMBL/GenBank/DDBJ whole genome shotgun (WGS) entry which is preliminary data.</text>
</comment>
<dbReference type="GO" id="GO:0019877">
    <property type="term" value="P:diaminopimelate biosynthetic process"/>
    <property type="evidence" value="ECO:0007669"/>
    <property type="project" value="UniProtKB-ARBA"/>
</dbReference>
<feature type="domain" description="Peptidase M20 dimerisation" evidence="3">
    <location>
        <begin position="189"/>
        <end position="283"/>
    </location>
</feature>
<feature type="binding site" evidence="2">
    <location>
        <position position="103"/>
    </location>
    <ligand>
        <name>Mn(2+)</name>
        <dbReference type="ChEBI" id="CHEBI:29035"/>
        <label>2</label>
    </ligand>
</feature>
<feature type="binding site" evidence="2">
    <location>
        <position position="165"/>
    </location>
    <ligand>
        <name>Mn(2+)</name>
        <dbReference type="ChEBI" id="CHEBI:29035"/>
        <label>2</label>
    </ligand>
</feature>
<dbReference type="InterPro" id="IPR036264">
    <property type="entry name" value="Bact_exopeptidase_dim_dom"/>
</dbReference>
<dbReference type="GO" id="GO:0046872">
    <property type="term" value="F:metal ion binding"/>
    <property type="evidence" value="ECO:0007669"/>
    <property type="project" value="UniProtKB-KW"/>
</dbReference>
<dbReference type="AlphaFoldDB" id="A0A077LVW7"/>
<dbReference type="InterPro" id="IPR017439">
    <property type="entry name" value="Amidohydrolase"/>
</dbReference>
<dbReference type="PIRSF" id="PIRSF005962">
    <property type="entry name" value="Pept_M20D_amidohydro"/>
    <property type="match status" value="1"/>
</dbReference>
<feature type="binding site" evidence="2">
    <location>
        <position position="368"/>
    </location>
    <ligand>
        <name>Mn(2+)</name>
        <dbReference type="ChEBI" id="CHEBI:29035"/>
        <label>2</label>
    </ligand>
</feature>
<keyword evidence="2" id="KW-0479">Metal-binding</keyword>
<dbReference type="SUPFAM" id="SSF53187">
    <property type="entry name" value="Zn-dependent exopeptidases"/>
    <property type="match status" value="1"/>
</dbReference>
<name>A0A077LVW7_9MICO</name>
<dbReference type="Pfam" id="PF01546">
    <property type="entry name" value="Peptidase_M20"/>
    <property type="match status" value="1"/>
</dbReference>
<evidence type="ECO:0000313" key="4">
    <source>
        <dbReference type="EMBL" id="CCH77846.1"/>
    </source>
</evidence>
<feature type="binding site" evidence="2">
    <location>
        <position position="137"/>
    </location>
    <ligand>
        <name>Mn(2+)</name>
        <dbReference type="ChEBI" id="CHEBI:29035"/>
        <label>2</label>
    </ligand>
</feature>
<dbReference type="InterPro" id="IPR002933">
    <property type="entry name" value="Peptidase_M20"/>
</dbReference>
<evidence type="ECO:0000256" key="2">
    <source>
        <dbReference type="PIRSR" id="PIRSR005962-1"/>
    </source>
</evidence>
<dbReference type="RefSeq" id="WP_048550509.1">
    <property type="nucleotide sequence ID" value="NZ_HF570958.1"/>
</dbReference>
<dbReference type="InterPro" id="IPR011650">
    <property type="entry name" value="Peptidase_M20_dimer"/>
</dbReference>
<dbReference type="FunFam" id="3.30.70.360:FF:000001">
    <property type="entry name" value="N-acetyldiaminopimelate deacetylase"/>
    <property type="match status" value="1"/>
</dbReference>
<gene>
    <name evidence="4" type="ORF">BN12_230023</name>
</gene>
<dbReference type="OrthoDB" id="9777385at2"/>
<evidence type="ECO:0000259" key="3">
    <source>
        <dbReference type="Pfam" id="PF07687"/>
    </source>
</evidence>
<comment type="cofactor">
    <cofactor evidence="2">
        <name>Mn(2+)</name>
        <dbReference type="ChEBI" id="CHEBI:29035"/>
    </cofactor>
    <text evidence="2">The Mn(2+) ion enhances activity.</text>
</comment>
<feature type="binding site" evidence="2">
    <location>
        <position position="101"/>
    </location>
    <ligand>
        <name>Mn(2+)</name>
        <dbReference type="ChEBI" id="CHEBI:29035"/>
        <label>2</label>
    </ligand>
</feature>
<dbReference type="STRING" id="1194083.BN12_230023"/>
<dbReference type="EMBL" id="CAJB01000146">
    <property type="protein sequence ID" value="CCH77846.1"/>
    <property type="molecule type" value="Genomic_DNA"/>
</dbReference>
<dbReference type="Gene3D" id="3.40.630.10">
    <property type="entry name" value="Zn peptidases"/>
    <property type="match status" value="1"/>
</dbReference>
<organism evidence="4 5">
    <name type="scientific">Nostocoides japonicum T1-X7</name>
    <dbReference type="NCBI Taxonomy" id="1194083"/>
    <lineage>
        <taxon>Bacteria</taxon>
        <taxon>Bacillati</taxon>
        <taxon>Actinomycetota</taxon>
        <taxon>Actinomycetes</taxon>
        <taxon>Micrococcales</taxon>
        <taxon>Intrasporangiaceae</taxon>
        <taxon>Nostocoides</taxon>
    </lineage>
</organism>
<dbReference type="NCBIfam" id="TIGR01891">
    <property type="entry name" value="amidohydrolases"/>
    <property type="match status" value="1"/>
</dbReference>
<evidence type="ECO:0000256" key="1">
    <source>
        <dbReference type="ARBA" id="ARBA00022801"/>
    </source>
</evidence>
<accession>A0A077LVW7</accession>
<dbReference type="CDD" id="cd03886">
    <property type="entry name" value="M20_Acy1"/>
    <property type="match status" value="1"/>
</dbReference>
<proteinExistence type="predicted"/>
<keyword evidence="5" id="KW-1185">Reference proteome</keyword>
<sequence length="399" mass="42469">MTIHQSAQAIQEELVALRRELHQDPEIGLMLPRTQAKVLAALDGLPLDITVGSSLTSITAVLRGSRRGPSVLLRGDMDALPVTERTGLDYASRTTGVMHACGHDLNTSMLVGAAHLLAARRESLAGDVIFMFQPGEEGCDGGAAMVAEGVLDAAGNRPVSAFALHAFSASLPFGRFSARPGVAFASSDELTVTVRGVGGHGSTPHRAKDPIPAACTMVDQLQTMVTRSFDPFDPVILTVGTFHAGTRSTVIPDVAEFQATIRTFSHHSRAQIKERAVRLVHSVAGGHDLEAEVRYDEGYPVTINHPIEADFAANVVAEVFGPDRFQQLQAPLTGSEDFSRVLSEVPGCFVMLGACPPGVDHDTAAFNHSSLAVYDDRVLSDGAALYAELAVRRLARETC</sequence>
<dbReference type="PANTHER" id="PTHR11014">
    <property type="entry name" value="PEPTIDASE M20 FAMILY MEMBER"/>
    <property type="match status" value="1"/>
</dbReference>
<protein>
    <submittedName>
        <fullName evidence="4">Peptidase M20D, amidohydrolase</fullName>
    </submittedName>
</protein>
<dbReference type="Gene3D" id="3.30.70.360">
    <property type="match status" value="1"/>
</dbReference>
<keyword evidence="1 4" id="KW-0378">Hydrolase</keyword>
<dbReference type="PANTHER" id="PTHR11014:SF63">
    <property type="entry name" value="METALLOPEPTIDASE, PUTATIVE (AFU_ORTHOLOGUE AFUA_6G09600)-RELATED"/>
    <property type="match status" value="1"/>
</dbReference>